<protein>
    <submittedName>
        <fullName evidence="1">Uncharacterized protein</fullName>
    </submittedName>
</protein>
<keyword evidence="2" id="KW-1185">Reference proteome</keyword>
<dbReference type="Proteomes" id="UP000055048">
    <property type="component" value="Unassembled WGS sequence"/>
</dbReference>
<dbReference type="EMBL" id="JYDJ01003229">
    <property type="protein sequence ID" value="KRX29507.1"/>
    <property type="molecule type" value="Genomic_DNA"/>
</dbReference>
<comment type="caution">
    <text evidence="1">The sequence shown here is derived from an EMBL/GenBank/DDBJ whole genome shotgun (WGS) entry which is preliminary data.</text>
</comment>
<proteinExistence type="predicted"/>
<organism evidence="1 2">
    <name type="scientific">Trichinella murrelli</name>
    <dbReference type="NCBI Taxonomy" id="144512"/>
    <lineage>
        <taxon>Eukaryota</taxon>
        <taxon>Metazoa</taxon>
        <taxon>Ecdysozoa</taxon>
        <taxon>Nematoda</taxon>
        <taxon>Enoplea</taxon>
        <taxon>Dorylaimia</taxon>
        <taxon>Trichinellida</taxon>
        <taxon>Trichinellidae</taxon>
        <taxon>Trichinella</taxon>
    </lineage>
</organism>
<accession>A0A0V0ST50</accession>
<dbReference type="AlphaFoldDB" id="A0A0V0ST50"/>
<evidence type="ECO:0000313" key="2">
    <source>
        <dbReference type="Proteomes" id="UP000055048"/>
    </source>
</evidence>
<gene>
    <name evidence="1" type="ORF">T05_41</name>
</gene>
<feature type="non-terminal residue" evidence="1">
    <location>
        <position position="58"/>
    </location>
</feature>
<feature type="non-terminal residue" evidence="1">
    <location>
        <position position="1"/>
    </location>
</feature>
<reference evidence="1 2" key="1">
    <citation type="submission" date="2015-01" db="EMBL/GenBank/DDBJ databases">
        <title>Evolution of Trichinella species and genotypes.</title>
        <authorList>
            <person name="Korhonen P.K."/>
            <person name="Edoardo P."/>
            <person name="Giuseppe L.R."/>
            <person name="Gasser R.B."/>
        </authorList>
    </citation>
    <scope>NUCLEOTIDE SEQUENCE [LARGE SCALE GENOMIC DNA]</scope>
    <source>
        <strain evidence="1">ISS417</strain>
    </source>
</reference>
<sequence length="58" mass="6792">LVLKYWKRLKAKLSRKGYNTVIPALKITLRILYKLDAGLETGLYKLLNTSQFQFITFT</sequence>
<name>A0A0V0ST50_9BILA</name>
<evidence type="ECO:0000313" key="1">
    <source>
        <dbReference type="EMBL" id="KRX29507.1"/>
    </source>
</evidence>